<dbReference type="PANTHER" id="PTHR43441:SF2">
    <property type="entry name" value="FAMILY ACETYLTRANSFERASE, PUTATIVE (AFU_ORTHOLOGUE AFUA_7G00850)-RELATED"/>
    <property type="match status" value="1"/>
</dbReference>
<dbReference type="Proteomes" id="UP000254082">
    <property type="component" value="Unassembled WGS sequence"/>
</dbReference>
<dbReference type="Gene3D" id="3.40.630.30">
    <property type="match status" value="1"/>
</dbReference>
<dbReference type="GO" id="GO:1990189">
    <property type="term" value="F:protein N-terminal-serine acetyltransferase activity"/>
    <property type="evidence" value="ECO:0007669"/>
    <property type="project" value="TreeGrafter"/>
</dbReference>
<dbReference type="Pfam" id="PF13302">
    <property type="entry name" value="Acetyltransf_3"/>
    <property type="match status" value="1"/>
</dbReference>
<dbReference type="InterPro" id="IPR000182">
    <property type="entry name" value="GNAT_dom"/>
</dbReference>
<dbReference type="PROSITE" id="PS51186">
    <property type="entry name" value="GNAT"/>
    <property type="match status" value="1"/>
</dbReference>
<dbReference type="OrthoDB" id="9795199at2"/>
<dbReference type="InterPro" id="IPR016181">
    <property type="entry name" value="Acyl_CoA_acyltransferase"/>
</dbReference>
<dbReference type="InterPro" id="IPR051908">
    <property type="entry name" value="Ribosomal_N-acetyltransferase"/>
</dbReference>
<dbReference type="EMBL" id="UHFA01000002">
    <property type="protein sequence ID" value="SUN36276.1"/>
    <property type="molecule type" value="Genomic_DNA"/>
</dbReference>
<dbReference type="PANTHER" id="PTHR43441">
    <property type="entry name" value="RIBOSOMAL-PROTEIN-SERINE ACETYLTRANSFERASE"/>
    <property type="match status" value="1"/>
</dbReference>
<evidence type="ECO:0000313" key="2">
    <source>
        <dbReference type="EMBL" id="SUN36276.1"/>
    </source>
</evidence>
<evidence type="ECO:0000259" key="1">
    <source>
        <dbReference type="PROSITE" id="PS51186"/>
    </source>
</evidence>
<dbReference type="EC" id="2.3.1.-" evidence="2"/>
<reference evidence="2 3" key="1">
    <citation type="submission" date="2018-06" db="EMBL/GenBank/DDBJ databases">
        <authorList>
            <consortium name="Pathogen Informatics"/>
            <person name="Doyle S."/>
        </authorList>
    </citation>
    <scope>NUCLEOTIDE SEQUENCE [LARGE SCALE GENOMIC DNA]</scope>
    <source>
        <strain evidence="3">NCTC 11391</strain>
    </source>
</reference>
<keyword evidence="3" id="KW-1185">Reference proteome</keyword>
<dbReference type="AlphaFoldDB" id="A0A380JDU8"/>
<dbReference type="RefSeq" id="WP_002998489.1">
    <property type="nucleotide sequence ID" value="NZ_UHFA01000002.1"/>
</dbReference>
<name>A0A380JDU8_STRDO</name>
<gene>
    <name evidence="2" type="primary">ydaF_1</name>
    <name evidence="2" type="ORF">NCTC11391_01322</name>
</gene>
<proteinExistence type="predicted"/>
<feature type="domain" description="N-acetyltransferase" evidence="1">
    <location>
        <begin position="41"/>
        <end position="190"/>
    </location>
</feature>
<organism evidence="2 3">
    <name type="scientific">Streptococcus downei MFe28</name>
    <dbReference type="NCBI Taxonomy" id="764290"/>
    <lineage>
        <taxon>Bacteria</taxon>
        <taxon>Bacillati</taxon>
        <taxon>Bacillota</taxon>
        <taxon>Bacilli</taxon>
        <taxon>Lactobacillales</taxon>
        <taxon>Streptococcaceae</taxon>
        <taxon>Streptococcus</taxon>
    </lineage>
</organism>
<dbReference type="FunFam" id="3.40.630.30:FF:000047">
    <property type="entry name" value="Acetyltransferase, GNAT family"/>
    <property type="match status" value="1"/>
</dbReference>
<protein>
    <submittedName>
        <fullName evidence="2">N-acetyltransferase GCN5</fullName>
        <ecNumber evidence="2">2.3.1.-</ecNumber>
    </submittedName>
</protein>
<dbReference type="GO" id="GO:0008999">
    <property type="term" value="F:protein-N-terminal-alanine acetyltransferase activity"/>
    <property type="evidence" value="ECO:0007669"/>
    <property type="project" value="TreeGrafter"/>
</dbReference>
<sequence>MPVNEYGQIIGQAADDSLGSRPEISSLEGTSCSVEKLDYERDFTDLYEFFGPDANLPDWTYLPISGGMTREAFAQLLSDWSQSADPYFLVVRDKSSQKAVGIFSLMRLNRQARSVEMGWVIYSPQLQRSRLATEAQYLVMKYVFEDLGYRRYEWKCDHLNERSRKAAQRLGFTFEGTWRQATIYKGRSRDTDWLSIIDSEWPANKLALEAWLDPANFTSDGQQLKSLSDFR</sequence>
<evidence type="ECO:0000313" key="3">
    <source>
        <dbReference type="Proteomes" id="UP000254082"/>
    </source>
</evidence>
<keyword evidence="2" id="KW-0012">Acyltransferase</keyword>
<dbReference type="SUPFAM" id="SSF55729">
    <property type="entry name" value="Acyl-CoA N-acyltransferases (Nat)"/>
    <property type="match status" value="1"/>
</dbReference>
<keyword evidence="2" id="KW-0808">Transferase</keyword>
<accession>A0A380JDU8</accession>